<feature type="domain" description="AMP-dependent synthetase/ligase" evidence="10">
    <location>
        <begin position="90"/>
        <end position="288"/>
    </location>
</feature>
<dbReference type="GO" id="GO:0047475">
    <property type="term" value="F:phenylacetate-CoA ligase activity"/>
    <property type="evidence" value="ECO:0007669"/>
    <property type="project" value="UniProtKB-EC"/>
</dbReference>
<evidence type="ECO:0000313" key="12">
    <source>
        <dbReference type="EMBL" id="KND58931.1"/>
    </source>
</evidence>
<dbReference type="OrthoDB" id="580775at2"/>
<dbReference type="PIRSF" id="PIRSF006444">
    <property type="entry name" value="PaaK"/>
    <property type="match status" value="1"/>
</dbReference>
<dbReference type="GO" id="GO:0010124">
    <property type="term" value="P:phenylacetate catabolic process"/>
    <property type="evidence" value="ECO:0007669"/>
    <property type="project" value="UniProtKB-UniRule"/>
</dbReference>
<dbReference type="Gene3D" id="3.40.50.12780">
    <property type="entry name" value="N-terminal domain of ligase-like"/>
    <property type="match status" value="1"/>
</dbReference>
<evidence type="ECO:0000256" key="9">
    <source>
        <dbReference type="PIRNR" id="PIRNR006444"/>
    </source>
</evidence>
<dbReference type="FunFam" id="3.40.50.12780:FF:000016">
    <property type="entry name" value="Phenylacetate-coenzyme A ligase"/>
    <property type="match status" value="1"/>
</dbReference>
<dbReference type="InterPro" id="IPR042099">
    <property type="entry name" value="ANL_N_sf"/>
</dbReference>
<evidence type="ECO:0000313" key="13">
    <source>
        <dbReference type="Proteomes" id="UP000036959"/>
    </source>
</evidence>
<keyword evidence="2 9" id="KW-0436">Ligase</keyword>
<protein>
    <recommendedName>
        <fullName evidence="7 9">Phenylacetate-coenzyme A ligase</fullName>
        <ecNumber evidence="6 9">6.2.1.30</ecNumber>
    </recommendedName>
    <alternativeName>
        <fullName evidence="8 9">Phenylacetyl-CoA ligase</fullName>
    </alternativeName>
</protein>
<evidence type="ECO:0000256" key="4">
    <source>
        <dbReference type="ARBA" id="ARBA00060591"/>
    </source>
</evidence>
<keyword evidence="3 9" id="KW-0547">Nucleotide-binding</keyword>
<dbReference type="Pfam" id="PF14535">
    <property type="entry name" value="AMP-binding_C_2"/>
    <property type="match status" value="1"/>
</dbReference>
<comment type="catalytic activity">
    <reaction evidence="9">
        <text>2-phenylacetate + ATP + CoA = phenylacetyl-CoA + AMP + diphosphate</text>
        <dbReference type="Rhea" id="RHEA:20956"/>
        <dbReference type="ChEBI" id="CHEBI:18401"/>
        <dbReference type="ChEBI" id="CHEBI:30616"/>
        <dbReference type="ChEBI" id="CHEBI:33019"/>
        <dbReference type="ChEBI" id="CHEBI:57287"/>
        <dbReference type="ChEBI" id="CHEBI:57390"/>
        <dbReference type="ChEBI" id="CHEBI:456215"/>
        <dbReference type="EC" id="6.2.1.30"/>
    </reaction>
</comment>
<organism evidence="12 13">
    <name type="scientific">Candidatus Burkholderia verschuerenii</name>
    <dbReference type="NCBI Taxonomy" id="242163"/>
    <lineage>
        <taxon>Bacteria</taxon>
        <taxon>Pseudomonadati</taxon>
        <taxon>Pseudomonadota</taxon>
        <taxon>Betaproteobacteria</taxon>
        <taxon>Burkholderiales</taxon>
        <taxon>Burkholderiaceae</taxon>
        <taxon>Burkholderia</taxon>
    </lineage>
</organism>
<dbReference type="EC" id="6.2.1.30" evidence="6 9"/>
<name>A0A0L0M9F1_9BURK</name>
<sequence length="433" mass="47902">MTTALPLEAIEKASRDELAALQLERLKWTLKHAYENSPVYRRKFDEAGVHPDDVQSLADLARFPFTTKKDLRDSYPFGMFAVPQERVSRIHASSGTTGKPTVVGYTAQDIDNWANLVARSIRAAGARRGDKVHVSYGYGLFTGGLGAHYGAERAGLTVIPFGGGQTEKQVQLIQDFRPDIIMVTPSYMLSIADELERQDIEPANCSLRIGIFGAEPWTNDMRRAIEQRMGIDAVDIYGLSEVMGPGVASECAETKDDPTIWEDHFYPEIIDPDTGEVLPDGEFGKLVFTSLTKEALPIIRYRTRDLTRLLPGTARTMRRMEKITGRSDDMMIVRGVNVFPTQIEELLLKQPVLAPHYQIVLTKDGPLDVLTLNVEPCPESAPDLTALDNAKSALTYDIKAMIGVSAEVVVLAVNGIERSVGKARRVVDKRKLG</sequence>
<dbReference type="PATRIC" id="fig|242163.4.peg.1964"/>
<comment type="similarity">
    <text evidence="5 9">Belongs to the phenylacetyl-CoA ligase family.</text>
</comment>
<dbReference type="EMBL" id="LFJJ01000167">
    <property type="protein sequence ID" value="KND58931.1"/>
    <property type="molecule type" value="Genomic_DNA"/>
</dbReference>
<dbReference type="AlphaFoldDB" id="A0A0L0M9F1"/>
<dbReference type="InterPro" id="IPR028154">
    <property type="entry name" value="AMP-dep_Lig_C"/>
</dbReference>
<keyword evidence="13" id="KW-1185">Reference proteome</keyword>
<dbReference type="CDD" id="cd05913">
    <property type="entry name" value="PaaK"/>
    <property type="match status" value="1"/>
</dbReference>
<dbReference type="InterPro" id="IPR000873">
    <property type="entry name" value="AMP-dep_synth/lig_dom"/>
</dbReference>
<proteinExistence type="inferred from homology"/>
<reference evidence="13" key="1">
    <citation type="submission" date="2015-06" db="EMBL/GenBank/DDBJ databases">
        <title>Comparative genomics of Burkholderia leaf nodule symbionts.</title>
        <authorList>
            <person name="Carlier A."/>
            <person name="Eberl L."/>
            <person name="Pinto-Carbo M."/>
        </authorList>
    </citation>
    <scope>NUCLEOTIDE SEQUENCE [LARGE SCALE GENOMIC DNA]</scope>
    <source>
        <strain evidence="13">UZHbot4</strain>
    </source>
</reference>
<dbReference type="NCBIfam" id="TIGR02155">
    <property type="entry name" value="PA_CoA_ligase"/>
    <property type="match status" value="1"/>
</dbReference>
<comment type="subunit">
    <text evidence="1">Monomer.</text>
</comment>
<dbReference type="RefSeq" id="WP_050455142.1">
    <property type="nucleotide sequence ID" value="NZ_LFJJ01000167.1"/>
</dbReference>
<feature type="domain" description="AMP-dependent ligase C-terminal" evidence="11">
    <location>
        <begin position="335"/>
        <end position="430"/>
    </location>
</feature>
<dbReference type="InterPro" id="IPR051414">
    <property type="entry name" value="Adenylate-forming_Reductase"/>
</dbReference>
<dbReference type="PANTHER" id="PTHR43439:SF1">
    <property type="entry name" value="PHENYLACETATE-COENZYME A LIGASE"/>
    <property type="match status" value="1"/>
</dbReference>
<evidence type="ECO:0000256" key="2">
    <source>
        <dbReference type="ARBA" id="ARBA00022598"/>
    </source>
</evidence>
<dbReference type="Pfam" id="PF00501">
    <property type="entry name" value="AMP-binding"/>
    <property type="match status" value="1"/>
</dbReference>
<dbReference type="SUPFAM" id="SSF56801">
    <property type="entry name" value="Acetyl-CoA synthetase-like"/>
    <property type="match status" value="1"/>
</dbReference>
<evidence type="ECO:0000256" key="7">
    <source>
        <dbReference type="ARBA" id="ARBA00068695"/>
    </source>
</evidence>
<evidence type="ECO:0000256" key="5">
    <source>
        <dbReference type="ARBA" id="ARBA00061566"/>
    </source>
</evidence>
<gene>
    <name evidence="12" type="ORF">BVER_03904c</name>
</gene>
<dbReference type="Gene3D" id="3.30.300.30">
    <property type="match status" value="1"/>
</dbReference>
<evidence type="ECO:0000256" key="1">
    <source>
        <dbReference type="ARBA" id="ARBA00011245"/>
    </source>
</evidence>
<evidence type="ECO:0000256" key="8">
    <source>
        <dbReference type="ARBA" id="ARBA00075111"/>
    </source>
</evidence>
<evidence type="ECO:0000259" key="11">
    <source>
        <dbReference type="Pfam" id="PF14535"/>
    </source>
</evidence>
<dbReference type="InterPro" id="IPR049623">
    <property type="entry name" value="PA_CoA_lig_proteobact_actino"/>
</dbReference>
<dbReference type="UniPathway" id="UPA00930"/>
<accession>A0A0L0M9F1</accession>
<dbReference type="InterPro" id="IPR045851">
    <property type="entry name" value="AMP-bd_C_sf"/>
</dbReference>
<dbReference type="Proteomes" id="UP000036959">
    <property type="component" value="Unassembled WGS sequence"/>
</dbReference>
<dbReference type="InterPro" id="IPR011880">
    <property type="entry name" value="PA_CoA_ligase"/>
</dbReference>
<evidence type="ECO:0000256" key="6">
    <source>
        <dbReference type="ARBA" id="ARBA00066629"/>
    </source>
</evidence>
<comment type="caution">
    <text evidence="12">The sequence shown here is derived from an EMBL/GenBank/DDBJ whole genome shotgun (WGS) entry which is preliminary data.</text>
</comment>
<comment type="function">
    <text evidence="9">Catalyzes the activation of phenylacetic acid (PA) to phenylacetyl-CoA (PA-CoA).</text>
</comment>
<dbReference type="PANTHER" id="PTHR43439">
    <property type="entry name" value="PHENYLACETATE-COENZYME A LIGASE"/>
    <property type="match status" value="1"/>
</dbReference>
<dbReference type="GO" id="GO:0000166">
    <property type="term" value="F:nucleotide binding"/>
    <property type="evidence" value="ECO:0007669"/>
    <property type="project" value="UniProtKB-KW"/>
</dbReference>
<comment type="pathway">
    <text evidence="4 9">Aromatic compound metabolism; phenylacetate degradation.</text>
</comment>
<evidence type="ECO:0000259" key="10">
    <source>
        <dbReference type="Pfam" id="PF00501"/>
    </source>
</evidence>
<evidence type="ECO:0000256" key="3">
    <source>
        <dbReference type="ARBA" id="ARBA00022741"/>
    </source>
</evidence>